<name>A0ABT2EG05_9GAMM</name>
<feature type="region of interest" description="Disordered" evidence="4">
    <location>
        <begin position="1"/>
        <end position="55"/>
    </location>
</feature>
<dbReference type="NCBIfam" id="TIGR02965">
    <property type="entry name" value="xanthine_xdhB"/>
    <property type="match status" value="1"/>
</dbReference>
<dbReference type="PANTHER" id="PTHR11908:SF132">
    <property type="entry name" value="ALDEHYDE OXIDASE 1-RELATED"/>
    <property type="match status" value="1"/>
</dbReference>
<comment type="similarity">
    <text evidence="1">Belongs to the xanthine dehydrogenase family.</text>
</comment>
<evidence type="ECO:0000313" key="6">
    <source>
        <dbReference type="EMBL" id="MCS2610511.1"/>
    </source>
</evidence>
<keyword evidence="7" id="KW-1185">Reference proteome</keyword>
<evidence type="ECO:0000259" key="5">
    <source>
        <dbReference type="SMART" id="SM01008"/>
    </source>
</evidence>
<protein>
    <submittedName>
        <fullName evidence="6">Xanthine dehydrogenase molybdopterin binding subunit</fullName>
        <ecNumber evidence="6">1.17.1.4</ecNumber>
    </submittedName>
</protein>
<dbReference type="Pfam" id="PF20256">
    <property type="entry name" value="MoCoBD_2"/>
    <property type="match status" value="1"/>
</dbReference>
<evidence type="ECO:0000256" key="4">
    <source>
        <dbReference type="SAM" id="MobiDB-lite"/>
    </source>
</evidence>
<dbReference type="InterPro" id="IPR000674">
    <property type="entry name" value="Ald_Oxase/Xan_DH_a/b"/>
</dbReference>
<dbReference type="GO" id="GO:0004854">
    <property type="term" value="F:xanthine dehydrogenase activity"/>
    <property type="evidence" value="ECO:0007669"/>
    <property type="project" value="UniProtKB-EC"/>
</dbReference>
<dbReference type="Gene3D" id="3.30.365.10">
    <property type="entry name" value="Aldehyde oxidase/xanthine dehydrogenase, molybdopterin binding domain"/>
    <property type="match status" value="4"/>
</dbReference>
<dbReference type="InterPro" id="IPR037165">
    <property type="entry name" value="AldOxase/xan_DH_Mopterin-bd_sf"/>
</dbReference>
<dbReference type="EC" id="1.17.1.4" evidence="6"/>
<evidence type="ECO:0000313" key="7">
    <source>
        <dbReference type="Proteomes" id="UP001165542"/>
    </source>
</evidence>
<evidence type="ECO:0000256" key="1">
    <source>
        <dbReference type="ARBA" id="ARBA00006849"/>
    </source>
</evidence>
<sequence>MRTLVKLDRESARARHELDGKIKGDAPLARQTVEPQDQKEGQKQEHRQAGSACAHESAVNHVSGKARYIDDLPSPANALHIALGLSPIAHGTLTALDLDAVRRAEGVVDVIAFADIPGHSDIGPVFPGDPLFVEREIGYAGQCLFAVAAQSLTLARRAVALATIRFDEQTPSLDPIEAAAKADFVRPPHEQCSGNWQARLDEAVHCIEGELDVGGQEHFYLEGQACVVHPTEDDGVVVHTSNQHPSETQKLVAEVLGIPLHAVVVEVRRMGGGFGGKETQASPWACIAAIIARRTGRTARLRLPRRDDMHLTGKRHPFHNHYRLATDEQGVIQGGDITLIGNCGYSPDLSDAIVDRAMFHADNAYSLGEARVVGYRARTHTASNTAFRGFGGPQGMMVIEAAMDDIARRLGEDPLTIRKRNFYREGRETTHYGQTVDQRGLLHALIAQLERSSDYWQRREAITQFNADSRIIKRGLALTPVKFGISFTAQHLNQAGALLHVYTDGSVLINHGGTEMGQGLHTKVCQTVALELGLDLDEVRISATRTDKVPNTSPTAASSGTDLNGMAARDAAIRLRERLFDFAAAHYPDFERADMRLERGELIVGTGESERRIGWGELIQTAYLNRVSLSEKGFYATPLIHYDRTTGQGRPFYYYAFGAAVAEVSVDTLSGEYRVERVDILHDVGNSINPAIDIGQVEGGFVQGMGWLTSEELSWNDKGVLLSDGPATYKIPAFGDLPPVFNVALMEGHPNSMASLYRSKAVGEPPFMLGISVWSALRDALASLVDYRQAPRLDTPATPERVLLAAQRLRTSAF</sequence>
<dbReference type="SMART" id="SM01008">
    <property type="entry name" value="Ald_Xan_dh_C"/>
    <property type="match status" value="1"/>
</dbReference>
<dbReference type="Pfam" id="PF01315">
    <property type="entry name" value="Ald_Xan_dh_C"/>
    <property type="match status" value="1"/>
</dbReference>
<keyword evidence="3 6" id="KW-0560">Oxidoreductase</keyword>
<gene>
    <name evidence="6" type="primary">xdhB</name>
    <name evidence="6" type="ORF">LLY24_14420</name>
</gene>
<feature type="domain" description="Aldehyde oxidase/xanthine dehydrogenase a/b hammerhead" evidence="5">
    <location>
        <begin position="63"/>
        <end position="170"/>
    </location>
</feature>
<organism evidence="6 7">
    <name type="scientific">Halomonas dongshanensis</name>
    <dbReference type="NCBI Taxonomy" id="2890835"/>
    <lineage>
        <taxon>Bacteria</taxon>
        <taxon>Pseudomonadati</taxon>
        <taxon>Pseudomonadota</taxon>
        <taxon>Gammaproteobacteria</taxon>
        <taxon>Oceanospirillales</taxon>
        <taxon>Halomonadaceae</taxon>
        <taxon>Halomonas</taxon>
    </lineage>
</organism>
<comment type="caution">
    <text evidence="6">The sequence shown here is derived from an EMBL/GenBank/DDBJ whole genome shotgun (WGS) entry which is preliminary data.</text>
</comment>
<dbReference type="InterPro" id="IPR014309">
    <property type="entry name" value="Xanthine_DH_Mopterin-bd_su"/>
</dbReference>
<dbReference type="SUPFAM" id="SSF54665">
    <property type="entry name" value="CO dehydrogenase molybdoprotein N-domain-like"/>
    <property type="match status" value="1"/>
</dbReference>
<dbReference type="InterPro" id="IPR008274">
    <property type="entry name" value="AldOxase/xan_DH_MoCoBD1"/>
</dbReference>
<dbReference type="Gene3D" id="3.90.1170.50">
    <property type="entry name" value="Aldehyde oxidase/xanthine dehydrogenase, a/b hammerhead"/>
    <property type="match status" value="1"/>
</dbReference>
<evidence type="ECO:0000256" key="2">
    <source>
        <dbReference type="ARBA" id="ARBA00022505"/>
    </source>
</evidence>
<feature type="compositionally biased region" description="Basic and acidic residues" evidence="4">
    <location>
        <begin position="1"/>
        <end position="24"/>
    </location>
</feature>
<reference evidence="6" key="1">
    <citation type="submission" date="2021-11" db="EMBL/GenBank/DDBJ databases">
        <title>Halomonas sp., isolated from a coastal aquaculture zone in Dongshan Bay.</title>
        <authorList>
            <person name="Lin W."/>
        </authorList>
    </citation>
    <scope>NUCLEOTIDE SEQUENCE</scope>
    <source>
        <strain evidence="6">Yzlin-01</strain>
    </source>
</reference>
<dbReference type="SUPFAM" id="SSF56003">
    <property type="entry name" value="Molybdenum cofactor-binding domain"/>
    <property type="match status" value="1"/>
</dbReference>
<dbReference type="InterPro" id="IPR046867">
    <property type="entry name" value="AldOxase/xan_DH_MoCoBD2"/>
</dbReference>
<dbReference type="EMBL" id="JAJISC010000007">
    <property type="protein sequence ID" value="MCS2610511.1"/>
    <property type="molecule type" value="Genomic_DNA"/>
</dbReference>
<dbReference type="RefSeq" id="WP_259037011.1">
    <property type="nucleotide sequence ID" value="NZ_JAJISC010000007.1"/>
</dbReference>
<dbReference type="InterPro" id="IPR016208">
    <property type="entry name" value="Ald_Oxase/xanthine_DH-like"/>
</dbReference>
<feature type="compositionally biased region" description="Basic and acidic residues" evidence="4">
    <location>
        <begin position="36"/>
        <end position="48"/>
    </location>
</feature>
<dbReference type="Pfam" id="PF02738">
    <property type="entry name" value="MoCoBD_1"/>
    <property type="match status" value="1"/>
</dbReference>
<evidence type="ECO:0000256" key="3">
    <source>
        <dbReference type="ARBA" id="ARBA00023002"/>
    </source>
</evidence>
<dbReference type="PANTHER" id="PTHR11908">
    <property type="entry name" value="XANTHINE DEHYDROGENASE"/>
    <property type="match status" value="1"/>
</dbReference>
<proteinExistence type="inferred from homology"/>
<dbReference type="Proteomes" id="UP001165542">
    <property type="component" value="Unassembled WGS sequence"/>
</dbReference>
<keyword evidence="2" id="KW-0500">Molybdenum</keyword>
<dbReference type="InterPro" id="IPR036856">
    <property type="entry name" value="Ald_Oxase/Xan_DH_a/b_sf"/>
</dbReference>
<accession>A0ABT2EG05</accession>